<proteinExistence type="predicted"/>
<organism evidence="1 2">
    <name type="scientific">Oryza meyeriana var. granulata</name>
    <dbReference type="NCBI Taxonomy" id="110450"/>
    <lineage>
        <taxon>Eukaryota</taxon>
        <taxon>Viridiplantae</taxon>
        <taxon>Streptophyta</taxon>
        <taxon>Embryophyta</taxon>
        <taxon>Tracheophyta</taxon>
        <taxon>Spermatophyta</taxon>
        <taxon>Magnoliopsida</taxon>
        <taxon>Liliopsida</taxon>
        <taxon>Poales</taxon>
        <taxon>Poaceae</taxon>
        <taxon>BOP clade</taxon>
        <taxon>Oryzoideae</taxon>
        <taxon>Oryzeae</taxon>
        <taxon>Oryzinae</taxon>
        <taxon>Oryza</taxon>
        <taxon>Oryza meyeriana</taxon>
    </lineage>
</organism>
<dbReference type="AlphaFoldDB" id="A0A6G1E9A3"/>
<keyword evidence="2" id="KW-1185">Reference proteome</keyword>
<name>A0A6G1E9A3_9ORYZ</name>
<dbReference type="EMBL" id="SPHZ02000005">
    <property type="protein sequence ID" value="KAF0921032.1"/>
    <property type="molecule type" value="Genomic_DNA"/>
</dbReference>
<evidence type="ECO:0000313" key="1">
    <source>
        <dbReference type="EMBL" id="KAF0921032.1"/>
    </source>
</evidence>
<evidence type="ECO:0000313" key="2">
    <source>
        <dbReference type="Proteomes" id="UP000479710"/>
    </source>
</evidence>
<gene>
    <name evidence="1" type="ORF">E2562_038231</name>
</gene>
<dbReference type="Proteomes" id="UP000479710">
    <property type="component" value="Unassembled WGS sequence"/>
</dbReference>
<dbReference type="OrthoDB" id="655088at2759"/>
<reference evidence="1 2" key="1">
    <citation type="submission" date="2019-11" db="EMBL/GenBank/DDBJ databases">
        <title>Whole genome sequence of Oryza granulata.</title>
        <authorList>
            <person name="Li W."/>
        </authorList>
    </citation>
    <scope>NUCLEOTIDE SEQUENCE [LARGE SCALE GENOMIC DNA]</scope>
    <source>
        <strain evidence="2">cv. Menghai</strain>
        <tissue evidence="1">Leaf</tissue>
    </source>
</reference>
<comment type="caution">
    <text evidence="1">The sequence shown here is derived from an EMBL/GenBank/DDBJ whole genome shotgun (WGS) entry which is preliminary data.</text>
</comment>
<protein>
    <submittedName>
        <fullName evidence="1">Uncharacterized protein</fullName>
    </submittedName>
</protein>
<sequence>MSDESDDSIDLAEIYTLDMFKAEQSVLQSFAKRIDMKIKAKFEEGVDGGGCYQAFGGSTNAIRFTRFYGLNAI</sequence>
<accession>A0A6G1E9A3</accession>